<dbReference type="Proteomes" id="UP000191933">
    <property type="component" value="Unassembled WGS sequence"/>
</dbReference>
<organism evidence="1 2">
    <name type="scientific">Agrobacterium genomosp. 2 str. CFBP 5494</name>
    <dbReference type="NCBI Taxonomy" id="1183436"/>
    <lineage>
        <taxon>Bacteria</taxon>
        <taxon>Pseudomonadati</taxon>
        <taxon>Pseudomonadota</taxon>
        <taxon>Alphaproteobacteria</taxon>
        <taxon>Hyphomicrobiales</taxon>
        <taxon>Rhizobiaceae</taxon>
        <taxon>Rhizobium/Agrobacterium group</taxon>
        <taxon>Agrobacterium</taxon>
        <taxon>Agrobacterium tumefaciens complex</taxon>
    </lineage>
</organism>
<dbReference type="EMBL" id="FBVY01000018">
    <property type="protein sequence ID" value="CUW93577.1"/>
    <property type="molecule type" value="Genomic_DNA"/>
</dbReference>
<reference evidence="1 2" key="1">
    <citation type="submission" date="2016-01" db="EMBL/GenBank/DDBJ databases">
        <authorList>
            <person name="Regsiter A."/>
            <person name="william w."/>
        </authorList>
    </citation>
    <scope>NUCLEOTIDE SEQUENCE [LARGE SCALE GENOMIC DNA]</scope>
    <source>
        <strain evidence="1 2">CFBP 5494</strain>
    </source>
</reference>
<dbReference type="AlphaFoldDB" id="A0A9W5B2B7"/>
<gene>
    <name evidence="1" type="ORF">AGR2A_Cc70047</name>
</gene>
<proteinExistence type="predicted"/>
<protein>
    <submittedName>
        <fullName evidence="1">Uncharacterized protein</fullName>
    </submittedName>
</protein>
<name>A0A9W5B2B7_9HYPH</name>
<evidence type="ECO:0000313" key="2">
    <source>
        <dbReference type="Proteomes" id="UP000191933"/>
    </source>
</evidence>
<accession>A0A9W5B2B7</accession>
<dbReference type="RefSeq" id="WP_080822426.1">
    <property type="nucleotide sequence ID" value="NZ_LT009718.1"/>
</dbReference>
<sequence length="119" mass="14007">MKMMPWLPARFEIDAIILTGYSPAMIDDEYDTLRDWLRMKWIPGDTTADDILRYDDWLALPPEERAARYRHMSEADAEFWLEVETARALYQDPVDRESGITEAKVARYPERYGRSKDSA</sequence>
<keyword evidence="2" id="KW-1185">Reference proteome</keyword>
<evidence type="ECO:0000313" key="1">
    <source>
        <dbReference type="EMBL" id="CUW93577.1"/>
    </source>
</evidence>
<comment type="caution">
    <text evidence="1">The sequence shown here is derived from an EMBL/GenBank/DDBJ whole genome shotgun (WGS) entry which is preliminary data.</text>
</comment>